<dbReference type="Proteomes" id="UP001153555">
    <property type="component" value="Unassembled WGS sequence"/>
</dbReference>
<dbReference type="Gene3D" id="1.25.70.10">
    <property type="entry name" value="Transcription termination factor 3, mitochondrial"/>
    <property type="match status" value="1"/>
</dbReference>
<accession>A0A9N7MCA6</accession>
<dbReference type="Pfam" id="PF02536">
    <property type="entry name" value="mTERF"/>
    <property type="match status" value="2"/>
</dbReference>
<evidence type="ECO:0000256" key="1">
    <source>
        <dbReference type="ARBA" id="ARBA00007692"/>
    </source>
</evidence>
<comment type="similarity">
    <text evidence="1">Belongs to the mTERF family.</text>
</comment>
<dbReference type="InterPro" id="IPR003690">
    <property type="entry name" value="MTERF"/>
</dbReference>
<keyword evidence="3" id="KW-0809">Transit peptide</keyword>
<keyword evidence="2" id="KW-0806">Transcription termination</keyword>
<dbReference type="GO" id="GO:0006353">
    <property type="term" value="P:DNA-templated transcription termination"/>
    <property type="evidence" value="ECO:0007669"/>
    <property type="project" value="UniProtKB-KW"/>
</dbReference>
<organism evidence="4 5">
    <name type="scientific">Striga hermonthica</name>
    <name type="common">Purple witchweed</name>
    <name type="synonym">Buchnera hermonthica</name>
    <dbReference type="NCBI Taxonomy" id="68872"/>
    <lineage>
        <taxon>Eukaryota</taxon>
        <taxon>Viridiplantae</taxon>
        <taxon>Streptophyta</taxon>
        <taxon>Embryophyta</taxon>
        <taxon>Tracheophyta</taxon>
        <taxon>Spermatophyta</taxon>
        <taxon>Magnoliopsida</taxon>
        <taxon>eudicotyledons</taxon>
        <taxon>Gunneridae</taxon>
        <taxon>Pentapetalae</taxon>
        <taxon>asterids</taxon>
        <taxon>lamiids</taxon>
        <taxon>Lamiales</taxon>
        <taxon>Orobanchaceae</taxon>
        <taxon>Buchnereae</taxon>
        <taxon>Striga</taxon>
    </lineage>
</organism>
<evidence type="ECO:0000313" key="5">
    <source>
        <dbReference type="Proteomes" id="UP001153555"/>
    </source>
</evidence>
<dbReference type="InterPro" id="IPR038538">
    <property type="entry name" value="MTERF_sf"/>
</dbReference>
<proteinExistence type="inferred from homology"/>
<keyword evidence="5" id="KW-1185">Reference proteome</keyword>
<dbReference type="SMART" id="SM00733">
    <property type="entry name" value="Mterf"/>
    <property type="match status" value="6"/>
</dbReference>
<dbReference type="FunFam" id="1.25.70.10:FF:000001">
    <property type="entry name" value="Mitochondrial transcription termination factor-like"/>
    <property type="match status" value="1"/>
</dbReference>
<protein>
    <submittedName>
        <fullName evidence="4">Uncharacterized protein</fullName>
    </submittedName>
</protein>
<dbReference type="PANTHER" id="PTHR13068">
    <property type="entry name" value="CGI-12 PROTEIN-RELATED"/>
    <property type="match status" value="1"/>
</dbReference>
<dbReference type="GO" id="GO:0003676">
    <property type="term" value="F:nucleic acid binding"/>
    <property type="evidence" value="ECO:0007669"/>
    <property type="project" value="InterPro"/>
</dbReference>
<keyword evidence="2" id="KW-0804">Transcription</keyword>
<evidence type="ECO:0000256" key="3">
    <source>
        <dbReference type="ARBA" id="ARBA00022946"/>
    </source>
</evidence>
<name>A0A9N7MCA6_STRHE</name>
<dbReference type="AlphaFoldDB" id="A0A9N7MCA6"/>
<dbReference type="OrthoDB" id="637682at2759"/>
<reference evidence="4" key="1">
    <citation type="submission" date="2019-12" db="EMBL/GenBank/DDBJ databases">
        <authorList>
            <person name="Scholes J."/>
        </authorList>
    </citation>
    <scope>NUCLEOTIDE SEQUENCE</scope>
</reference>
<sequence>MALHTLVGINLTRLSPESLLSPAISKTRCSLAISDISTARETEPSTSSVYYLLAHKHRLSHDVASRAASVLNPLVPQEKYGSVLAFFVQMGFTKSQLEKILNVRPVLLAADLEETIKPKIKIFEDLGFSSEEIADIVSKEPMILHASLYNKIIPTLAWLKGMLGSNKKVARVLRDNGRLLLTNLEKHILPNIRLLMNHGMTEDDVAKLMYYYPRILLYKRETLIRCLDTKDKMGISWSSKMSVYAVGVICSMQNTSLERKLQDFQEILEFSNDEVIRTLERDPKLFCVSEDKMRKVKQILLGTGKYDTSSIAEYPKSLMFSIERRLKPRFEVLGMLESRGLIKEWPCLRYVCVVADEKFFNEYVEPYMSEIGEDYFGKRALDYKSETEVV</sequence>
<evidence type="ECO:0000256" key="2">
    <source>
        <dbReference type="ARBA" id="ARBA00022472"/>
    </source>
</evidence>
<dbReference type="EMBL" id="CACSLK010000984">
    <property type="protein sequence ID" value="CAA0806808.1"/>
    <property type="molecule type" value="Genomic_DNA"/>
</dbReference>
<dbReference type="PANTHER" id="PTHR13068:SF130">
    <property type="entry name" value="TRANSCRIPTION TERMINATION FACTOR MTERF6, CHLOROPLASTIC_MITOCHONDRIAL-LIKE"/>
    <property type="match status" value="1"/>
</dbReference>
<gene>
    <name evidence="4" type="ORF">SHERM_09689</name>
</gene>
<evidence type="ECO:0000313" key="4">
    <source>
        <dbReference type="EMBL" id="CAA0806808.1"/>
    </source>
</evidence>
<keyword evidence="2" id="KW-0805">Transcription regulation</keyword>
<comment type="caution">
    <text evidence="4">The sequence shown here is derived from an EMBL/GenBank/DDBJ whole genome shotgun (WGS) entry which is preliminary data.</text>
</comment>